<evidence type="ECO:0000256" key="2">
    <source>
        <dbReference type="ARBA" id="ARBA00022737"/>
    </source>
</evidence>
<feature type="chain" id="PRO_5045236327" description="Multiple coagulation factor deficiency protein 2" evidence="4">
    <location>
        <begin position="17"/>
        <end position="165"/>
    </location>
</feature>
<evidence type="ECO:0008006" key="7">
    <source>
        <dbReference type="Google" id="ProtNLM"/>
    </source>
</evidence>
<gene>
    <name evidence="5" type="ORF">XYLVIOL_LOCUS9844</name>
</gene>
<accession>A0ABP1PDA3</accession>
<evidence type="ECO:0000256" key="4">
    <source>
        <dbReference type="SAM" id="SignalP"/>
    </source>
</evidence>
<evidence type="ECO:0000256" key="3">
    <source>
        <dbReference type="ARBA" id="ARBA00022837"/>
    </source>
</evidence>
<keyword evidence="1 4" id="KW-0732">Signal</keyword>
<reference evidence="5 6" key="1">
    <citation type="submission" date="2024-08" db="EMBL/GenBank/DDBJ databases">
        <authorList>
            <person name="Will J Nash"/>
            <person name="Angela Man"/>
            <person name="Seanna McTaggart"/>
            <person name="Kendall Baker"/>
            <person name="Tom Barker"/>
            <person name="Leah Catchpole"/>
            <person name="Alex Durrant"/>
            <person name="Karim Gharbi"/>
            <person name="Naomi Irish"/>
            <person name="Gemy Kaithakottil"/>
            <person name="Debby Ku"/>
            <person name="Aaliyah Providence"/>
            <person name="Felix Shaw"/>
            <person name="David Swarbreck"/>
            <person name="Chris Watkins"/>
            <person name="Ann M. McCartney"/>
            <person name="Giulio Formenti"/>
            <person name="Alice Mouton"/>
            <person name="Noel Vella"/>
            <person name="Bjorn M von Reumont"/>
            <person name="Adriana Vella"/>
            <person name="Wilfried Haerty"/>
        </authorList>
    </citation>
    <scope>NUCLEOTIDE SEQUENCE [LARGE SCALE GENOMIC DNA]</scope>
</reference>
<evidence type="ECO:0000313" key="5">
    <source>
        <dbReference type="EMBL" id="CAL7950242.1"/>
    </source>
</evidence>
<name>A0ABP1PDA3_XYLVO</name>
<sequence>MITTVVIVLCVGFSNGFRGPHHPRSAVSHHHYAPQKDVKITQDAQLLQDTTHLKEDIGSMAEHLDFSNMTEQEIEFHYFKVHDIDNNAKLDGLEILYALQHTFHESIKPKEQEDDLPWIIELVDRVLIEDDLDQDGYLGYTEYVLGRQKDHIAQARRNTKLDIEK</sequence>
<dbReference type="InterPro" id="IPR018247">
    <property type="entry name" value="EF_Hand_1_Ca_BS"/>
</dbReference>
<dbReference type="SUPFAM" id="SSF47473">
    <property type="entry name" value="EF-hand"/>
    <property type="match status" value="1"/>
</dbReference>
<keyword evidence="6" id="KW-1185">Reference proteome</keyword>
<dbReference type="InterPro" id="IPR052110">
    <property type="entry name" value="MCFD2-like"/>
</dbReference>
<keyword evidence="2" id="KW-0677">Repeat</keyword>
<dbReference type="Gene3D" id="1.10.238.10">
    <property type="entry name" value="EF-hand"/>
    <property type="match status" value="1"/>
</dbReference>
<protein>
    <recommendedName>
        <fullName evidence="7">Multiple coagulation factor deficiency protein 2</fullName>
    </recommendedName>
</protein>
<proteinExistence type="predicted"/>
<feature type="signal peptide" evidence="4">
    <location>
        <begin position="1"/>
        <end position="16"/>
    </location>
</feature>
<keyword evidence="3" id="KW-0106">Calcium</keyword>
<dbReference type="PANTHER" id="PTHR23104:SF1">
    <property type="entry name" value="EF-HAND DOMAIN-CONTAINING PROTEIN"/>
    <property type="match status" value="1"/>
</dbReference>
<dbReference type="PANTHER" id="PTHR23104">
    <property type="entry name" value="MULTIPLE COAGULATION FACTOR DEFICIENCY PROTEIN 2 NEURAL STEM CELL DERIVED NEURONAL SURVIVAL PROTEIN"/>
    <property type="match status" value="1"/>
</dbReference>
<dbReference type="Proteomes" id="UP001642520">
    <property type="component" value="Unassembled WGS sequence"/>
</dbReference>
<dbReference type="EMBL" id="CAXAJV020001300">
    <property type="protein sequence ID" value="CAL7950242.1"/>
    <property type="molecule type" value="Genomic_DNA"/>
</dbReference>
<dbReference type="PROSITE" id="PS00018">
    <property type="entry name" value="EF_HAND_1"/>
    <property type="match status" value="1"/>
</dbReference>
<comment type="caution">
    <text evidence="5">The sequence shown here is derived from an EMBL/GenBank/DDBJ whole genome shotgun (WGS) entry which is preliminary data.</text>
</comment>
<dbReference type="InterPro" id="IPR011992">
    <property type="entry name" value="EF-hand-dom_pair"/>
</dbReference>
<organism evidence="5 6">
    <name type="scientific">Xylocopa violacea</name>
    <name type="common">Violet carpenter bee</name>
    <name type="synonym">Apis violacea</name>
    <dbReference type="NCBI Taxonomy" id="135666"/>
    <lineage>
        <taxon>Eukaryota</taxon>
        <taxon>Metazoa</taxon>
        <taxon>Ecdysozoa</taxon>
        <taxon>Arthropoda</taxon>
        <taxon>Hexapoda</taxon>
        <taxon>Insecta</taxon>
        <taxon>Pterygota</taxon>
        <taxon>Neoptera</taxon>
        <taxon>Endopterygota</taxon>
        <taxon>Hymenoptera</taxon>
        <taxon>Apocrita</taxon>
        <taxon>Aculeata</taxon>
        <taxon>Apoidea</taxon>
        <taxon>Anthophila</taxon>
        <taxon>Apidae</taxon>
        <taxon>Xylocopa</taxon>
        <taxon>Xylocopa</taxon>
    </lineage>
</organism>
<evidence type="ECO:0000313" key="6">
    <source>
        <dbReference type="Proteomes" id="UP001642520"/>
    </source>
</evidence>
<evidence type="ECO:0000256" key="1">
    <source>
        <dbReference type="ARBA" id="ARBA00022729"/>
    </source>
</evidence>